<comment type="caution">
    <text evidence="1">The sequence shown here is derived from an EMBL/GenBank/DDBJ whole genome shotgun (WGS) entry which is preliminary data.</text>
</comment>
<dbReference type="Proteomes" id="UP000321947">
    <property type="component" value="Unassembled WGS sequence"/>
</dbReference>
<evidence type="ECO:0000313" key="2">
    <source>
        <dbReference type="EMBL" id="TYK22732.1"/>
    </source>
</evidence>
<dbReference type="EMBL" id="SSTE01008633">
    <property type="protein sequence ID" value="KAA0054943.1"/>
    <property type="molecule type" value="Genomic_DNA"/>
</dbReference>
<evidence type="ECO:0000313" key="1">
    <source>
        <dbReference type="EMBL" id="KAA0054943.1"/>
    </source>
</evidence>
<sequence length="153" mass="17052">MLHPPFAALSQSDAVRATFVVLCADPSSAAPFRRRSLEFVANWSAPHRRKIECSISIDCVVRQNCQSGIDIDMIQVIRRDRSQFDCLSVSFGYTIDQFILGVPLGSTKTSYVPPRSHVARVRERASSWIPLFKTLIGSRGRGKSKGKLANDQK</sequence>
<evidence type="ECO:0000313" key="4">
    <source>
        <dbReference type="Proteomes" id="UP000321947"/>
    </source>
</evidence>
<reference evidence="3 4" key="1">
    <citation type="submission" date="2019-08" db="EMBL/GenBank/DDBJ databases">
        <title>Draft genome sequences of two oriental melons (Cucumis melo L. var makuwa).</title>
        <authorList>
            <person name="Kwon S.-Y."/>
        </authorList>
    </citation>
    <scope>NUCLEOTIDE SEQUENCE [LARGE SCALE GENOMIC DNA]</scope>
    <source>
        <strain evidence="4">cv. Chang Bougi</strain>
        <strain evidence="3">cv. SW 3</strain>
        <tissue evidence="1">Leaf</tissue>
    </source>
</reference>
<dbReference type="AlphaFoldDB" id="A0A5A7UG65"/>
<dbReference type="EMBL" id="SSTD01004900">
    <property type="protein sequence ID" value="TYK22732.1"/>
    <property type="molecule type" value="Genomic_DNA"/>
</dbReference>
<evidence type="ECO:0000313" key="3">
    <source>
        <dbReference type="Proteomes" id="UP000321393"/>
    </source>
</evidence>
<protein>
    <submittedName>
        <fullName evidence="1">Uncharacterized protein</fullName>
    </submittedName>
</protein>
<dbReference type="Proteomes" id="UP000321393">
    <property type="component" value="Unassembled WGS sequence"/>
</dbReference>
<organism evidence="1 3">
    <name type="scientific">Cucumis melo var. makuwa</name>
    <name type="common">Oriental melon</name>
    <dbReference type="NCBI Taxonomy" id="1194695"/>
    <lineage>
        <taxon>Eukaryota</taxon>
        <taxon>Viridiplantae</taxon>
        <taxon>Streptophyta</taxon>
        <taxon>Embryophyta</taxon>
        <taxon>Tracheophyta</taxon>
        <taxon>Spermatophyta</taxon>
        <taxon>Magnoliopsida</taxon>
        <taxon>eudicotyledons</taxon>
        <taxon>Gunneridae</taxon>
        <taxon>Pentapetalae</taxon>
        <taxon>rosids</taxon>
        <taxon>fabids</taxon>
        <taxon>Cucurbitales</taxon>
        <taxon>Cucurbitaceae</taxon>
        <taxon>Benincaseae</taxon>
        <taxon>Cucumis</taxon>
    </lineage>
</organism>
<gene>
    <name evidence="2" type="ORF">E5676_scaffold1163G00580</name>
    <name evidence="1" type="ORF">E6C27_scaffold43052G00820</name>
</gene>
<name>A0A5A7UG65_CUCMM</name>
<accession>A0A5A7UG65</accession>
<proteinExistence type="predicted"/>